<dbReference type="InterPro" id="IPR029063">
    <property type="entry name" value="SAM-dependent_MTases_sf"/>
</dbReference>
<sequence length="228" mass="25432">MTESANPFDDPRHVAMYAERAKQMVPALQDVHRMATILMDEHTHADGRILILGAGGGLETRAFAETHPNWTFDAVDPAKAMLDLAANTLAAHMDRVRMHHGYIDQAPTGPFDAATSLLTLHFLQPDARRDTAAQVRRRLPSGAPLIVMHMSFPQQCDAERELWIERHVGYLVANGIAPEEARKAREAIADKVPVLSPEQDCDILYAAGFSEVRQFFSTFTFRGWVCRA</sequence>
<proteinExistence type="predicted"/>
<keyword evidence="1" id="KW-0489">Methyltransferase</keyword>
<protein>
    <submittedName>
        <fullName evidence="1">Methyltransferase</fullName>
    </submittedName>
</protein>
<dbReference type="Gene3D" id="3.40.50.150">
    <property type="entry name" value="Vaccinia Virus protein VP39"/>
    <property type="match status" value="1"/>
</dbReference>
<gene>
    <name evidence="1" type="ORF">MDUV_11220</name>
</gene>
<organism evidence="1 2">
    <name type="scientific">Mycolicibacterium duvalii</name>
    <dbReference type="NCBI Taxonomy" id="39688"/>
    <lineage>
        <taxon>Bacteria</taxon>
        <taxon>Bacillati</taxon>
        <taxon>Actinomycetota</taxon>
        <taxon>Actinomycetes</taxon>
        <taxon>Mycobacteriales</taxon>
        <taxon>Mycobacteriaceae</taxon>
        <taxon>Mycolicibacterium</taxon>
    </lineage>
</organism>
<dbReference type="InterPro" id="IPR041698">
    <property type="entry name" value="Methyltransf_25"/>
</dbReference>
<dbReference type="AlphaFoldDB" id="A0A7I7JYW3"/>
<dbReference type="RefSeq" id="WP_098002623.1">
    <property type="nucleotide sequence ID" value="NZ_AP022563.1"/>
</dbReference>
<dbReference type="OrthoDB" id="213472at2"/>
<name>A0A7I7JYW3_9MYCO</name>
<dbReference type="EMBL" id="AP022563">
    <property type="protein sequence ID" value="BBX16262.1"/>
    <property type="molecule type" value="Genomic_DNA"/>
</dbReference>
<evidence type="ECO:0000313" key="1">
    <source>
        <dbReference type="EMBL" id="BBX16262.1"/>
    </source>
</evidence>
<dbReference type="Proteomes" id="UP000467006">
    <property type="component" value="Chromosome"/>
</dbReference>
<dbReference type="CDD" id="cd02440">
    <property type="entry name" value="AdoMet_MTases"/>
    <property type="match status" value="1"/>
</dbReference>
<keyword evidence="2" id="KW-1185">Reference proteome</keyword>
<dbReference type="GO" id="GO:0032259">
    <property type="term" value="P:methylation"/>
    <property type="evidence" value="ECO:0007669"/>
    <property type="project" value="UniProtKB-KW"/>
</dbReference>
<dbReference type="SUPFAM" id="SSF53335">
    <property type="entry name" value="S-adenosyl-L-methionine-dependent methyltransferases"/>
    <property type="match status" value="1"/>
</dbReference>
<dbReference type="Pfam" id="PF13649">
    <property type="entry name" value="Methyltransf_25"/>
    <property type="match status" value="1"/>
</dbReference>
<dbReference type="KEGG" id="mdu:MDUV_11220"/>
<reference evidence="1 2" key="1">
    <citation type="journal article" date="2019" name="Emerg. Microbes Infect.">
        <title>Comprehensive subspecies identification of 175 nontuberculous mycobacteria species based on 7547 genomic profiles.</title>
        <authorList>
            <person name="Matsumoto Y."/>
            <person name="Kinjo T."/>
            <person name="Motooka D."/>
            <person name="Nabeya D."/>
            <person name="Jung N."/>
            <person name="Uechi K."/>
            <person name="Horii T."/>
            <person name="Iida T."/>
            <person name="Fujita J."/>
            <person name="Nakamura S."/>
        </authorList>
    </citation>
    <scope>NUCLEOTIDE SEQUENCE [LARGE SCALE GENOMIC DNA]</scope>
    <source>
        <strain evidence="1 2">JCM 6396</strain>
    </source>
</reference>
<dbReference type="GO" id="GO:0008168">
    <property type="term" value="F:methyltransferase activity"/>
    <property type="evidence" value="ECO:0007669"/>
    <property type="project" value="UniProtKB-KW"/>
</dbReference>
<keyword evidence="1" id="KW-0808">Transferase</keyword>
<evidence type="ECO:0000313" key="2">
    <source>
        <dbReference type="Proteomes" id="UP000467006"/>
    </source>
</evidence>
<accession>A0A7I7JYW3</accession>